<sequence>MIALTRHGMKCIESSEEKGRFDRKKAKDLGYGPNESPLFRLFKAFRRTSPHSKTAGAYGRILIVKDNARAVEMVNAFHDGNPDYQDDSKWWELVEAADRELLYGAGGRATGGKEPSSGGDGQLPPGLLGGATSGGDAPDPDLAKPPEPEKPAAPERREAPLLSRRYQHGGTSMKWNVIAYEVDAKDPDLAGDAPWAMIMGDVTTKTHHFLFNPAHKTFESITMTPRDALLAHLAYMTADQTRNSSQEPDFARLFADFRDAYGEETALDLKALPNSATSVLVDVARCLVSVCPEEERTSLYNDLGVDEQTAVMRALAAKKIKPSEATVNGSFLLSGPLEIVRIAVEKRPDLCFDGKLWDSPYADLDYGDPQITDEARAGVLSRYLALIDDAVWLSKQDSGDLASNSRSEVIRAVMSLELLGSGLIAKRSRLRREQWPRGRPWDFCHSAWRRASSLSSVRT</sequence>
<dbReference type="AlphaFoldDB" id="A0A1Y5U4M8"/>
<evidence type="ECO:0000256" key="1">
    <source>
        <dbReference type="SAM" id="MobiDB-lite"/>
    </source>
</evidence>
<evidence type="ECO:0000313" key="3">
    <source>
        <dbReference type="Proteomes" id="UP000193900"/>
    </source>
</evidence>
<keyword evidence="3" id="KW-1185">Reference proteome</keyword>
<feature type="region of interest" description="Disordered" evidence="1">
    <location>
        <begin position="105"/>
        <end position="165"/>
    </location>
</feature>
<dbReference type="Proteomes" id="UP000193900">
    <property type="component" value="Unassembled WGS sequence"/>
</dbReference>
<dbReference type="EMBL" id="FWFZ01000116">
    <property type="protein sequence ID" value="SLN78081.1"/>
    <property type="molecule type" value="Genomic_DNA"/>
</dbReference>
<accession>A0A1Y5U4M8</accession>
<gene>
    <name evidence="2" type="ORF">ROA7023_04735</name>
</gene>
<reference evidence="2 3" key="1">
    <citation type="submission" date="2017-03" db="EMBL/GenBank/DDBJ databases">
        <authorList>
            <person name="Afonso C.L."/>
            <person name="Miller P.J."/>
            <person name="Scott M.A."/>
            <person name="Spackman E."/>
            <person name="Goraichik I."/>
            <person name="Dimitrov K.M."/>
            <person name="Suarez D.L."/>
            <person name="Swayne D.E."/>
        </authorList>
    </citation>
    <scope>NUCLEOTIDE SEQUENCE [LARGE SCALE GENOMIC DNA]</scope>
    <source>
        <strain evidence="2 3">CECT 7023</strain>
    </source>
</reference>
<evidence type="ECO:0000313" key="2">
    <source>
        <dbReference type="EMBL" id="SLN78081.1"/>
    </source>
</evidence>
<organism evidence="2 3">
    <name type="scientific">Roseisalinus antarcticus</name>
    <dbReference type="NCBI Taxonomy" id="254357"/>
    <lineage>
        <taxon>Bacteria</taxon>
        <taxon>Pseudomonadati</taxon>
        <taxon>Pseudomonadota</taxon>
        <taxon>Alphaproteobacteria</taxon>
        <taxon>Rhodobacterales</taxon>
        <taxon>Roseobacteraceae</taxon>
        <taxon>Roseisalinus</taxon>
    </lineage>
</organism>
<protein>
    <submittedName>
        <fullName evidence="2">Uncharacterized protein</fullName>
    </submittedName>
</protein>
<feature type="compositionally biased region" description="Basic and acidic residues" evidence="1">
    <location>
        <begin position="141"/>
        <end position="159"/>
    </location>
</feature>
<proteinExistence type="predicted"/>
<name>A0A1Y5U4M8_9RHOB</name>